<protein>
    <submittedName>
        <fullName evidence="1">Uncharacterized protein</fullName>
    </submittedName>
</protein>
<accession>X0UFG9</accession>
<sequence>TALTTAELLEPVPRSVLLASLTNNLPHGVSLLKLGLVQKAPKQTSRVAPTSKYQAAQAKKAAAAKDKVSREKLLETHIDIEGMAPSDLQVAAYIERLSNSSLLDNVALVESKEHKVEDSATLRQFKLTAMLRKDVHLTKEDVKRIRDRAENTIWNF</sequence>
<proteinExistence type="predicted"/>
<evidence type="ECO:0000313" key="1">
    <source>
        <dbReference type="EMBL" id="GAF99147.1"/>
    </source>
</evidence>
<gene>
    <name evidence="1" type="ORF">S01H1_22127</name>
</gene>
<reference evidence="1" key="1">
    <citation type="journal article" date="2014" name="Front. Microbiol.">
        <title>High frequency of phylogenetically diverse reductive dehalogenase-homologous genes in deep subseafloor sedimentary metagenomes.</title>
        <authorList>
            <person name="Kawai M."/>
            <person name="Futagami T."/>
            <person name="Toyoda A."/>
            <person name="Takaki Y."/>
            <person name="Nishi S."/>
            <person name="Hori S."/>
            <person name="Arai W."/>
            <person name="Tsubouchi T."/>
            <person name="Morono Y."/>
            <person name="Uchiyama I."/>
            <person name="Ito T."/>
            <person name="Fujiyama A."/>
            <person name="Inagaki F."/>
            <person name="Takami H."/>
        </authorList>
    </citation>
    <scope>NUCLEOTIDE SEQUENCE</scope>
    <source>
        <strain evidence="1">Expedition CK06-06</strain>
    </source>
</reference>
<organism evidence="1">
    <name type="scientific">marine sediment metagenome</name>
    <dbReference type="NCBI Taxonomy" id="412755"/>
    <lineage>
        <taxon>unclassified sequences</taxon>
        <taxon>metagenomes</taxon>
        <taxon>ecological metagenomes</taxon>
    </lineage>
</organism>
<feature type="non-terminal residue" evidence="1">
    <location>
        <position position="1"/>
    </location>
</feature>
<dbReference type="AlphaFoldDB" id="X0UFG9"/>
<name>X0UFG9_9ZZZZ</name>
<dbReference type="EMBL" id="BARS01012420">
    <property type="protein sequence ID" value="GAF99147.1"/>
    <property type="molecule type" value="Genomic_DNA"/>
</dbReference>
<comment type="caution">
    <text evidence="1">The sequence shown here is derived from an EMBL/GenBank/DDBJ whole genome shotgun (WGS) entry which is preliminary data.</text>
</comment>
<dbReference type="InterPro" id="IPR007813">
    <property type="entry name" value="PilN"/>
</dbReference>
<dbReference type="Pfam" id="PF05137">
    <property type="entry name" value="PilN"/>
    <property type="match status" value="1"/>
</dbReference>